<dbReference type="Proteomes" id="UP000580043">
    <property type="component" value="Unassembled WGS sequence"/>
</dbReference>
<dbReference type="NCBIfam" id="TIGR00229">
    <property type="entry name" value="sensory_box"/>
    <property type="match status" value="2"/>
</dbReference>
<evidence type="ECO:0000259" key="11">
    <source>
        <dbReference type="PROSITE" id="PS50883"/>
    </source>
</evidence>
<evidence type="ECO:0000313" key="13">
    <source>
        <dbReference type="EMBL" id="NML28252.1"/>
    </source>
</evidence>
<dbReference type="CDD" id="cd00082">
    <property type="entry name" value="HisKA"/>
    <property type="match status" value="1"/>
</dbReference>
<evidence type="ECO:0000259" key="10">
    <source>
        <dbReference type="PROSITE" id="PS50113"/>
    </source>
</evidence>
<evidence type="ECO:0000256" key="3">
    <source>
        <dbReference type="ARBA" id="ARBA00022553"/>
    </source>
</evidence>
<dbReference type="InterPro" id="IPR001633">
    <property type="entry name" value="EAL_dom"/>
</dbReference>
<dbReference type="SUPFAM" id="SSF55073">
    <property type="entry name" value="Nucleotide cyclase"/>
    <property type="match status" value="1"/>
</dbReference>
<dbReference type="EC" id="2.7.13.3" evidence="2"/>
<dbReference type="Pfam" id="PF08447">
    <property type="entry name" value="PAS_3"/>
    <property type="match status" value="2"/>
</dbReference>
<dbReference type="PROSITE" id="PS50110">
    <property type="entry name" value="RESPONSE_REGULATORY"/>
    <property type="match status" value="1"/>
</dbReference>
<dbReference type="PROSITE" id="PS50112">
    <property type="entry name" value="PAS"/>
    <property type="match status" value="1"/>
</dbReference>
<dbReference type="PROSITE" id="PS50883">
    <property type="entry name" value="EAL"/>
    <property type="match status" value="1"/>
</dbReference>
<dbReference type="InterPro" id="IPR003594">
    <property type="entry name" value="HATPase_dom"/>
</dbReference>
<dbReference type="FunFam" id="1.10.287.130:FF:000045">
    <property type="entry name" value="Two-component system sensor histidine kinase/response regulator"/>
    <property type="match status" value="1"/>
</dbReference>
<feature type="domain" description="EAL" evidence="11">
    <location>
        <begin position="1031"/>
        <end position="1285"/>
    </location>
</feature>
<evidence type="ECO:0000313" key="14">
    <source>
        <dbReference type="Proteomes" id="UP000580043"/>
    </source>
</evidence>
<evidence type="ECO:0000259" key="12">
    <source>
        <dbReference type="PROSITE" id="PS50887"/>
    </source>
</evidence>
<dbReference type="InterPro" id="IPR001610">
    <property type="entry name" value="PAC"/>
</dbReference>
<dbReference type="InterPro" id="IPR005467">
    <property type="entry name" value="His_kinase_dom"/>
</dbReference>
<dbReference type="CDD" id="cd00130">
    <property type="entry name" value="PAS"/>
    <property type="match status" value="3"/>
</dbReference>
<feature type="coiled-coil region" evidence="6">
    <location>
        <begin position="180"/>
        <end position="207"/>
    </location>
</feature>
<organism evidence="13 14">
    <name type="scientific">Zoogloea dura</name>
    <dbReference type="NCBI Taxonomy" id="2728840"/>
    <lineage>
        <taxon>Bacteria</taxon>
        <taxon>Pseudomonadati</taxon>
        <taxon>Pseudomonadota</taxon>
        <taxon>Betaproteobacteria</taxon>
        <taxon>Rhodocyclales</taxon>
        <taxon>Zoogloeaceae</taxon>
        <taxon>Zoogloea</taxon>
    </lineage>
</organism>
<evidence type="ECO:0000256" key="5">
    <source>
        <dbReference type="PROSITE-ProRule" id="PRU00169"/>
    </source>
</evidence>
<comment type="catalytic activity">
    <reaction evidence="1">
        <text>ATP + protein L-histidine = ADP + protein N-phospho-L-histidine.</text>
        <dbReference type="EC" id="2.7.13.3"/>
    </reaction>
</comment>
<dbReference type="SUPFAM" id="SSF55874">
    <property type="entry name" value="ATPase domain of HSP90 chaperone/DNA topoisomerase II/histidine kinase"/>
    <property type="match status" value="1"/>
</dbReference>
<dbReference type="Gene3D" id="3.30.450.20">
    <property type="entry name" value="PAS domain"/>
    <property type="match status" value="3"/>
</dbReference>
<dbReference type="InterPro" id="IPR043128">
    <property type="entry name" value="Rev_trsase/Diguanyl_cyclase"/>
</dbReference>
<dbReference type="PANTHER" id="PTHR44757:SF2">
    <property type="entry name" value="BIOFILM ARCHITECTURE MAINTENANCE PROTEIN MBAA"/>
    <property type="match status" value="1"/>
</dbReference>
<dbReference type="Gene3D" id="1.10.287.130">
    <property type="match status" value="1"/>
</dbReference>
<evidence type="ECO:0000259" key="7">
    <source>
        <dbReference type="PROSITE" id="PS50109"/>
    </source>
</evidence>
<dbReference type="SMART" id="SM00448">
    <property type="entry name" value="REC"/>
    <property type="match status" value="1"/>
</dbReference>
<evidence type="ECO:0000256" key="4">
    <source>
        <dbReference type="ARBA" id="ARBA00051114"/>
    </source>
</evidence>
<dbReference type="GO" id="GO:0000155">
    <property type="term" value="F:phosphorelay sensor kinase activity"/>
    <property type="evidence" value="ECO:0007669"/>
    <property type="project" value="InterPro"/>
</dbReference>
<feature type="domain" description="GGDEF" evidence="12">
    <location>
        <begin position="888"/>
        <end position="1022"/>
    </location>
</feature>
<dbReference type="CDD" id="cd01948">
    <property type="entry name" value="EAL"/>
    <property type="match status" value="1"/>
</dbReference>
<dbReference type="PROSITE" id="PS50109">
    <property type="entry name" value="HIS_KIN"/>
    <property type="match status" value="1"/>
</dbReference>
<dbReference type="SMART" id="SM00267">
    <property type="entry name" value="GGDEF"/>
    <property type="match status" value="1"/>
</dbReference>
<dbReference type="EMBL" id="JABBGA010000024">
    <property type="protein sequence ID" value="NML28252.1"/>
    <property type="molecule type" value="Genomic_DNA"/>
</dbReference>
<dbReference type="Pfam" id="PF00072">
    <property type="entry name" value="Response_reg"/>
    <property type="match status" value="1"/>
</dbReference>
<dbReference type="InterPro" id="IPR035965">
    <property type="entry name" value="PAS-like_dom_sf"/>
</dbReference>
<dbReference type="InterPro" id="IPR000014">
    <property type="entry name" value="PAS"/>
</dbReference>
<dbReference type="PRINTS" id="PR00344">
    <property type="entry name" value="BCTRLSENSOR"/>
</dbReference>
<feature type="domain" description="PAC" evidence="10">
    <location>
        <begin position="675"/>
        <end position="727"/>
    </location>
</feature>
<dbReference type="NCBIfam" id="TIGR00254">
    <property type="entry name" value="GGDEF"/>
    <property type="match status" value="1"/>
</dbReference>
<sequence>MTMADDAASPRVPPGPAYQLLFESAPGLYLVLNPALTIVAVNDAYARATRTSRAGIVGKPLFEVFPDNPDDPGNEGVRNLRASLNRVLQTGQPDAMPVQKYDIRLPAEEGGGFESRYWSPLNTPVLAPDGQLCYIIHRVEDVTDFVRLKQQGIEEGRLTEALREKALRMETEVFARAQQVADASAQLKRANEELDSLYRKARELDELKTRFFGNVSHELRTPLTLILGPLDRLLASPRIDADERRALQVMQRNARLLHRQVDNLLDLARLDAGRLILRYTEFDLAWRLRVLASNFDTVAHDRRITYLVAAPDRLEIQADAEKCERVLLNLVANAFKFVPDGGTIGIRLALDGSDLQIEVEDSGPGIPEHLREAVFERFRQVEDASGRTTSGTGLGLAIVREFVRLHHGQVSVGASPLGGARFNIRLPTQAPPGGILHPADNRTGLPLPAEASVTDNAPVDPAPLAGPGEHAPLILVVEDNPDMSAFIANALAPAYRVATAFDGQTGLRRALELRPALLLSDVMMPLLSGDRMVEALRQYHDLDDMPIVMLTAKADDALRTALLQHRVQDYIQKPFSIDDLLARIAGLLQERSRTRRRLRSLEERFRATFEQAAVGLAHVAPDGHWLRVNQKLCEIVGYGHDELLSLTFQDITHPDDLDSDVGQVRRLLAGEIDSYALDKRYLGKTGKEIWIHLTVALIRDDDGTPDYFISVVEDIRQRKEAEHALRDSEERFRLIAATIPEVIWLVDVSAARVAYVSPAYETLWQSPLESLYTNPQAYLEALAPADRRRVDGEKRGAIRAGRDFELEYRILRQDGSTRWVREQGHPVPARDGLPTHYVGLLTDISQMRSSEEQVARLAHYDPLTELPNRLLLQSRLEHALDRARRAGQRVALLFINLDHFQTINDSLGHQAGDLLLVEVARRLRQRARQEDSLGRLGGDEFLFILESVRHPETAIEAAQAVLGSIAAPASLPDGTELYLSASIGISLYPDDGHSAHELLRDADAALHQAKAQGRNRFCFYTASMNADALARLEMGAALRKALERQEFILYYQPKVDLASGRICGAEALIRWQRRDGRLESPARFIPLAESSGLIVHIGAWVIEEASRQIAAWRGAGLPDSRIALNVSARQFQAAHLQGTIAEALTRHQVPPHCIELELTESLLMEEPERTIGILRELKQLAIKLSLDDFGTGYSSFGYLSRFPIDTIKIDQSFVRTLATERQSALIAVTIIDLAHRLGLRVVAEGVETEAQLAYLRQQGCDEIQGYYFSRPVPAEVFGEMLRTGRGLPPGGATTTG</sequence>
<keyword evidence="6" id="KW-0175">Coiled coil</keyword>
<dbReference type="Gene3D" id="3.30.565.10">
    <property type="entry name" value="Histidine kinase-like ATPase, C-terminal domain"/>
    <property type="match status" value="1"/>
</dbReference>
<feature type="domain" description="Response regulatory" evidence="8">
    <location>
        <begin position="473"/>
        <end position="588"/>
    </location>
</feature>
<dbReference type="InterPro" id="IPR013655">
    <property type="entry name" value="PAS_fold_3"/>
</dbReference>
<dbReference type="Gene3D" id="3.20.20.450">
    <property type="entry name" value="EAL domain"/>
    <property type="match status" value="1"/>
</dbReference>
<feature type="modified residue" description="4-aspartylphosphate" evidence="5">
    <location>
        <position position="521"/>
    </location>
</feature>
<name>A0A848GAT9_9RHOO</name>
<dbReference type="InterPro" id="IPR000700">
    <property type="entry name" value="PAS-assoc_C"/>
</dbReference>
<dbReference type="FunFam" id="3.30.70.270:FF:000001">
    <property type="entry name" value="Diguanylate cyclase domain protein"/>
    <property type="match status" value="1"/>
</dbReference>
<dbReference type="SMART" id="SM00388">
    <property type="entry name" value="HisKA"/>
    <property type="match status" value="1"/>
</dbReference>
<feature type="domain" description="PAS" evidence="9">
    <location>
        <begin position="601"/>
        <end position="671"/>
    </location>
</feature>
<dbReference type="SMART" id="SM00086">
    <property type="entry name" value="PAC"/>
    <property type="match status" value="2"/>
</dbReference>
<dbReference type="GO" id="GO:0071732">
    <property type="term" value="P:cellular response to nitric oxide"/>
    <property type="evidence" value="ECO:0007669"/>
    <property type="project" value="UniProtKB-ARBA"/>
</dbReference>
<dbReference type="Pfam" id="PF02518">
    <property type="entry name" value="HATPase_c"/>
    <property type="match status" value="1"/>
</dbReference>
<evidence type="ECO:0000256" key="1">
    <source>
        <dbReference type="ARBA" id="ARBA00000085"/>
    </source>
</evidence>
<dbReference type="InterPro" id="IPR004358">
    <property type="entry name" value="Sig_transdc_His_kin-like_C"/>
</dbReference>
<dbReference type="PROSITE" id="PS50887">
    <property type="entry name" value="GGDEF"/>
    <property type="match status" value="1"/>
</dbReference>
<dbReference type="InterPro" id="IPR036097">
    <property type="entry name" value="HisK_dim/P_sf"/>
</dbReference>
<dbReference type="GO" id="GO:0071111">
    <property type="term" value="F:cyclic-guanylate-specific phosphodiesterase activity"/>
    <property type="evidence" value="ECO:0007669"/>
    <property type="project" value="UniProtKB-EC"/>
</dbReference>
<dbReference type="Pfam" id="PF00512">
    <property type="entry name" value="HisKA"/>
    <property type="match status" value="1"/>
</dbReference>
<dbReference type="InterPro" id="IPR003661">
    <property type="entry name" value="HisK_dim/P_dom"/>
</dbReference>
<comment type="catalytic activity">
    <reaction evidence="4">
        <text>3',3'-c-di-GMP + H2O = 5'-phosphoguanylyl(3'-&gt;5')guanosine + H(+)</text>
        <dbReference type="Rhea" id="RHEA:24902"/>
        <dbReference type="ChEBI" id="CHEBI:15377"/>
        <dbReference type="ChEBI" id="CHEBI:15378"/>
        <dbReference type="ChEBI" id="CHEBI:58754"/>
        <dbReference type="ChEBI" id="CHEBI:58805"/>
        <dbReference type="EC" id="3.1.4.52"/>
    </reaction>
    <physiologicalReaction direction="left-to-right" evidence="4">
        <dbReference type="Rhea" id="RHEA:24903"/>
    </physiologicalReaction>
</comment>
<dbReference type="SMART" id="SM00091">
    <property type="entry name" value="PAS"/>
    <property type="match status" value="3"/>
</dbReference>
<dbReference type="InterPro" id="IPR011006">
    <property type="entry name" value="CheY-like_superfamily"/>
</dbReference>
<evidence type="ECO:0000256" key="6">
    <source>
        <dbReference type="SAM" id="Coils"/>
    </source>
</evidence>
<gene>
    <name evidence="13" type="ORF">HHL15_21040</name>
</gene>
<dbReference type="InterPro" id="IPR052155">
    <property type="entry name" value="Biofilm_reg_signaling"/>
</dbReference>
<dbReference type="FunFam" id="3.20.20.450:FF:000001">
    <property type="entry name" value="Cyclic di-GMP phosphodiesterase yahA"/>
    <property type="match status" value="1"/>
</dbReference>
<dbReference type="SUPFAM" id="SSF141868">
    <property type="entry name" value="EAL domain-like"/>
    <property type="match status" value="1"/>
</dbReference>
<dbReference type="InterPro" id="IPR036890">
    <property type="entry name" value="HATPase_C_sf"/>
</dbReference>
<keyword evidence="14" id="KW-1185">Reference proteome</keyword>
<dbReference type="InterPro" id="IPR029787">
    <property type="entry name" value="Nucleotide_cyclase"/>
</dbReference>
<dbReference type="SMART" id="SM00052">
    <property type="entry name" value="EAL"/>
    <property type="match status" value="1"/>
</dbReference>
<dbReference type="SMART" id="SM00387">
    <property type="entry name" value="HATPase_c"/>
    <property type="match status" value="1"/>
</dbReference>
<evidence type="ECO:0000259" key="9">
    <source>
        <dbReference type="PROSITE" id="PS50112"/>
    </source>
</evidence>
<dbReference type="CDD" id="cd01949">
    <property type="entry name" value="GGDEF"/>
    <property type="match status" value="1"/>
</dbReference>
<keyword evidence="3 5" id="KW-0597">Phosphoprotein</keyword>
<dbReference type="Pfam" id="PF00990">
    <property type="entry name" value="GGDEF"/>
    <property type="match status" value="1"/>
</dbReference>
<dbReference type="Pfam" id="PF00563">
    <property type="entry name" value="EAL"/>
    <property type="match status" value="1"/>
</dbReference>
<dbReference type="SUPFAM" id="SSF55785">
    <property type="entry name" value="PYP-like sensor domain (PAS domain)"/>
    <property type="match status" value="3"/>
</dbReference>
<feature type="domain" description="PAC" evidence="10">
    <location>
        <begin position="804"/>
        <end position="856"/>
    </location>
</feature>
<dbReference type="InterPro" id="IPR035919">
    <property type="entry name" value="EAL_sf"/>
</dbReference>
<protein>
    <recommendedName>
        <fullName evidence="2">histidine kinase</fullName>
        <ecNumber evidence="2">2.7.13.3</ecNumber>
    </recommendedName>
</protein>
<dbReference type="PROSITE" id="PS50113">
    <property type="entry name" value="PAC"/>
    <property type="match status" value="2"/>
</dbReference>
<dbReference type="InterPro" id="IPR000160">
    <property type="entry name" value="GGDEF_dom"/>
</dbReference>
<dbReference type="Pfam" id="PF08448">
    <property type="entry name" value="PAS_4"/>
    <property type="match status" value="1"/>
</dbReference>
<evidence type="ECO:0000256" key="2">
    <source>
        <dbReference type="ARBA" id="ARBA00012438"/>
    </source>
</evidence>
<dbReference type="Gene3D" id="3.30.70.270">
    <property type="match status" value="1"/>
</dbReference>
<reference evidence="13 14" key="1">
    <citation type="submission" date="2020-04" db="EMBL/GenBank/DDBJ databases">
        <title>Zoogloea sp. G-4-1-14 isolated from soil.</title>
        <authorList>
            <person name="Dahal R.H."/>
        </authorList>
    </citation>
    <scope>NUCLEOTIDE SEQUENCE [LARGE SCALE GENOMIC DNA]</scope>
    <source>
        <strain evidence="13 14">G-4-1-14</strain>
    </source>
</reference>
<feature type="coiled-coil region" evidence="6">
    <location>
        <begin position="577"/>
        <end position="604"/>
    </location>
</feature>
<dbReference type="Gene3D" id="3.40.50.2300">
    <property type="match status" value="1"/>
</dbReference>
<dbReference type="InterPro" id="IPR013656">
    <property type="entry name" value="PAS_4"/>
</dbReference>
<feature type="domain" description="Histidine kinase" evidence="7">
    <location>
        <begin position="214"/>
        <end position="430"/>
    </location>
</feature>
<accession>A0A848GAT9</accession>
<dbReference type="RefSeq" id="WP_169147781.1">
    <property type="nucleotide sequence ID" value="NZ_JABBGA010000024.1"/>
</dbReference>
<dbReference type="SUPFAM" id="SSF52172">
    <property type="entry name" value="CheY-like"/>
    <property type="match status" value="1"/>
</dbReference>
<dbReference type="PANTHER" id="PTHR44757">
    <property type="entry name" value="DIGUANYLATE CYCLASE DGCP"/>
    <property type="match status" value="1"/>
</dbReference>
<dbReference type="SUPFAM" id="SSF47384">
    <property type="entry name" value="Homodimeric domain of signal transducing histidine kinase"/>
    <property type="match status" value="1"/>
</dbReference>
<proteinExistence type="predicted"/>
<evidence type="ECO:0000259" key="8">
    <source>
        <dbReference type="PROSITE" id="PS50110"/>
    </source>
</evidence>
<dbReference type="InterPro" id="IPR001789">
    <property type="entry name" value="Sig_transdc_resp-reg_receiver"/>
</dbReference>
<comment type="caution">
    <text evidence="13">The sequence shown here is derived from an EMBL/GenBank/DDBJ whole genome shotgun (WGS) entry which is preliminary data.</text>
</comment>